<dbReference type="EMBL" id="ML735234">
    <property type="protein sequence ID" value="KAE8392870.1"/>
    <property type="molecule type" value="Genomic_DNA"/>
</dbReference>
<organism evidence="1">
    <name type="scientific">Petromyces alliaceus</name>
    <name type="common">Aspergillus alliaceus</name>
    <dbReference type="NCBI Taxonomy" id="209559"/>
    <lineage>
        <taxon>Eukaryota</taxon>
        <taxon>Fungi</taxon>
        <taxon>Dikarya</taxon>
        <taxon>Ascomycota</taxon>
        <taxon>Pezizomycotina</taxon>
        <taxon>Eurotiomycetes</taxon>
        <taxon>Eurotiomycetidae</taxon>
        <taxon>Eurotiales</taxon>
        <taxon>Aspergillaceae</taxon>
        <taxon>Aspergillus</taxon>
        <taxon>Aspergillus subgen. Circumdati</taxon>
    </lineage>
</organism>
<accession>A0A5N7CFC3</accession>
<reference evidence="1" key="1">
    <citation type="submission" date="2019-04" db="EMBL/GenBank/DDBJ databases">
        <title>Friends and foes A comparative genomics studyof 23 Aspergillus species from section Flavi.</title>
        <authorList>
            <consortium name="DOE Joint Genome Institute"/>
            <person name="Kjaerbolling I."/>
            <person name="Vesth T."/>
            <person name="Frisvad J.C."/>
            <person name="Nybo J.L."/>
            <person name="Theobald S."/>
            <person name="Kildgaard S."/>
            <person name="Isbrandt T."/>
            <person name="Kuo A."/>
            <person name="Sato A."/>
            <person name="Lyhne E.K."/>
            <person name="Kogle M.E."/>
            <person name="Wiebenga A."/>
            <person name="Kun R.S."/>
            <person name="Lubbers R.J."/>
            <person name="Makela M.R."/>
            <person name="Barry K."/>
            <person name="Chovatia M."/>
            <person name="Clum A."/>
            <person name="Daum C."/>
            <person name="Haridas S."/>
            <person name="He G."/>
            <person name="LaButti K."/>
            <person name="Lipzen A."/>
            <person name="Mondo S."/>
            <person name="Riley R."/>
            <person name="Salamov A."/>
            <person name="Simmons B.A."/>
            <person name="Magnuson J.K."/>
            <person name="Henrissat B."/>
            <person name="Mortensen U.H."/>
            <person name="Larsen T.O."/>
            <person name="Devries R.P."/>
            <person name="Grigoriev I.V."/>
            <person name="Machida M."/>
            <person name="Baker S.E."/>
            <person name="Andersen M.R."/>
        </authorList>
    </citation>
    <scope>NUCLEOTIDE SEQUENCE [LARGE SCALE GENOMIC DNA]</scope>
    <source>
        <strain evidence="1">IBT 14317</strain>
    </source>
</reference>
<proteinExistence type="predicted"/>
<evidence type="ECO:0000313" key="1">
    <source>
        <dbReference type="EMBL" id="KAE8392870.1"/>
    </source>
</evidence>
<dbReference type="AlphaFoldDB" id="A0A5N7CFC3"/>
<protein>
    <submittedName>
        <fullName evidence="1">Uncharacterized protein</fullName>
    </submittedName>
</protein>
<gene>
    <name evidence="1" type="ORF">BDV23DRAFT_150655</name>
</gene>
<sequence length="72" mass="8253">MLSDSHFPNGATRLHKILPSIIYEGVFERYTKLDLTFLGDKPLPIVGLEARLEQYYETTSTYGIRSLEGVKY</sequence>
<name>A0A5N7CFC3_PETAA</name>
<dbReference type="OrthoDB" id="5125733at2759"/>
<dbReference type="Proteomes" id="UP000326877">
    <property type="component" value="Unassembled WGS sequence"/>
</dbReference>